<keyword evidence="1" id="KW-0863">Zinc-finger</keyword>
<accession>W4GT66</accession>
<feature type="region of interest" description="Disordered" evidence="2">
    <location>
        <begin position="242"/>
        <end position="264"/>
    </location>
</feature>
<organism evidence="4">
    <name type="scientific">Aphanomyces astaci</name>
    <name type="common">Crayfish plague agent</name>
    <dbReference type="NCBI Taxonomy" id="112090"/>
    <lineage>
        <taxon>Eukaryota</taxon>
        <taxon>Sar</taxon>
        <taxon>Stramenopiles</taxon>
        <taxon>Oomycota</taxon>
        <taxon>Saprolegniomycetes</taxon>
        <taxon>Saprolegniales</taxon>
        <taxon>Verrucalvaceae</taxon>
        <taxon>Aphanomyces</taxon>
    </lineage>
</organism>
<dbReference type="InterPro" id="IPR005162">
    <property type="entry name" value="Retrotrans_gag_dom"/>
</dbReference>
<dbReference type="AlphaFoldDB" id="W4GT66"/>
<dbReference type="SUPFAM" id="SSF57756">
    <property type="entry name" value="Retrovirus zinc finger-like domains"/>
    <property type="match status" value="1"/>
</dbReference>
<dbReference type="OrthoDB" id="79194at2759"/>
<keyword evidence="1" id="KW-0479">Metal-binding</keyword>
<dbReference type="STRING" id="112090.W4GT66"/>
<dbReference type="InterPro" id="IPR001878">
    <property type="entry name" value="Znf_CCHC"/>
</dbReference>
<dbReference type="RefSeq" id="XP_009828205.1">
    <property type="nucleotide sequence ID" value="XM_009829903.1"/>
</dbReference>
<keyword evidence="1" id="KW-0862">Zinc</keyword>
<reference evidence="4" key="1">
    <citation type="submission" date="2013-12" db="EMBL/GenBank/DDBJ databases">
        <title>The Genome Sequence of Aphanomyces astaci APO3.</title>
        <authorList>
            <consortium name="The Broad Institute Genomics Platform"/>
            <person name="Russ C."/>
            <person name="Tyler B."/>
            <person name="van West P."/>
            <person name="Dieguez-Uribeondo J."/>
            <person name="Young S.K."/>
            <person name="Zeng Q."/>
            <person name="Gargeya S."/>
            <person name="Fitzgerald M."/>
            <person name="Abouelleil A."/>
            <person name="Alvarado L."/>
            <person name="Chapman S.B."/>
            <person name="Gainer-Dewar J."/>
            <person name="Goldberg J."/>
            <person name="Griggs A."/>
            <person name="Gujja S."/>
            <person name="Hansen M."/>
            <person name="Howarth C."/>
            <person name="Imamovic A."/>
            <person name="Ireland A."/>
            <person name="Larimer J."/>
            <person name="McCowan C."/>
            <person name="Murphy C."/>
            <person name="Pearson M."/>
            <person name="Poon T.W."/>
            <person name="Priest M."/>
            <person name="Roberts A."/>
            <person name="Saif S."/>
            <person name="Shea T."/>
            <person name="Sykes S."/>
            <person name="Wortman J."/>
            <person name="Nusbaum C."/>
            <person name="Birren B."/>
        </authorList>
    </citation>
    <scope>NUCLEOTIDE SEQUENCE [LARGE SCALE GENOMIC DNA]</scope>
    <source>
        <strain evidence="4">APO3</strain>
    </source>
</reference>
<dbReference type="GO" id="GO:0008270">
    <property type="term" value="F:zinc ion binding"/>
    <property type="evidence" value="ECO:0007669"/>
    <property type="project" value="UniProtKB-KW"/>
</dbReference>
<evidence type="ECO:0000256" key="1">
    <source>
        <dbReference type="PROSITE-ProRule" id="PRU00047"/>
    </source>
</evidence>
<evidence type="ECO:0000259" key="3">
    <source>
        <dbReference type="PROSITE" id="PS50158"/>
    </source>
</evidence>
<feature type="domain" description="CCHC-type" evidence="3">
    <location>
        <begin position="222"/>
        <end position="236"/>
    </location>
</feature>
<proteinExistence type="predicted"/>
<dbReference type="EMBL" id="KI913122">
    <property type="protein sequence ID" value="ETV82536.1"/>
    <property type="molecule type" value="Genomic_DNA"/>
</dbReference>
<dbReference type="SMART" id="SM00343">
    <property type="entry name" value="ZnF_C2HC"/>
    <property type="match status" value="1"/>
</dbReference>
<protein>
    <recommendedName>
        <fullName evidence="3">CCHC-type domain-containing protein</fullName>
    </recommendedName>
</protein>
<sequence>MTSHGRTLQDSRRIAQDEIARLTRASESETTPASRMKSFKLDVAKFGGAESDKLLCWLLQVSTAADAQRIPDDATCKGRAGDWAFSKHLADRHCFQSFVVFETEFMAMFLPPNCAFRYRSQYLACKQGKRSLQEFIHDLCYLAANINDKESLPEPIRVTVFMDGLNQGPAHTKLFRAYPDTFEEAVRIALSESFSFSFAHARAASSDMEVSMLAQASGYRTCINCGRPGHFSRACPAPRRVASAAPPSLGSSRAAPGLGSNPTK</sequence>
<dbReference type="VEuPathDB" id="FungiDB:H257_05139"/>
<dbReference type="Pfam" id="PF03732">
    <property type="entry name" value="Retrotrans_gag"/>
    <property type="match status" value="1"/>
</dbReference>
<evidence type="ECO:0000256" key="2">
    <source>
        <dbReference type="SAM" id="MobiDB-lite"/>
    </source>
</evidence>
<dbReference type="GO" id="GO:0003676">
    <property type="term" value="F:nucleic acid binding"/>
    <property type="evidence" value="ECO:0007669"/>
    <property type="project" value="InterPro"/>
</dbReference>
<gene>
    <name evidence="4" type="ORF">H257_05139</name>
</gene>
<evidence type="ECO:0000313" key="4">
    <source>
        <dbReference type="EMBL" id="ETV82536.1"/>
    </source>
</evidence>
<dbReference type="PROSITE" id="PS50158">
    <property type="entry name" value="ZF_CCHC"/>
    <property type="match status" value="1"/>
</dbReference>
<name>W4GT66_APHAT</name>
<dbReference type="Gene3D" id="4.10.60.10">
    <property type="entry name" value="Zinc finger, CCHC-type"/>
    <property type="match status" value="1"/>
</dbReference>
<dbReference type="Pfam" id="PF00098">
    <property type="entry name" value="zf-CCHC"/>
    <property type="match status" value="1"/>
</dbReference>
<dbReference type="InterPro" id="IPR036875">
    <property type="entry name" value="Znf_CCHC_sf"/>
</dbReference>
<dbReference type="GeneID" id="20807135"/>